<keyword evidence="8" id="KW-0831">Ubiquinone biosynthesis</keyword>
<keyword evidence="5 8" id="KW-0812">Transmembrane</keyword>
<feature type="transmembrane region" description="Helical" evidence="8">
    <location>
        <begin position="98"/>
        <end position="117"/>
    </location>
</feature>
<keyword evidence="7 8" id="KW-0472">Membrane</keyword>
<feature type="transmembrane region" description="Helical" evidence="8">
    <location>
        <begin position="195"/>
        <end position="212"/>
    </location>
</feature>
<dbReference type="InterPro" id="IPR000537">
    <property type="entry name" value="UbiA_prenyltransferase"/>
</dbReference>
<comment type="subcellular location">
    <subcellularLocation>
        <location evidence="2">Membrane</location>
        <topology evidence="2">Multi-pass membrane protein</topology>
    </subcellularLocation>
    <subcellularLocation>
        <location evidence="8">Mitochondrion inner membrane</location>
        <topology evidence="8">Multi-pass membrane protein</topology>
        <orientation evidence="8">Matrix side</orientation>
    </subcellularLocation>
</comment>
<accession>A0ABX6ETK8</accession>
<dbReference type="InterPro" id="IPR030470">
    <property type="entry name" value="UbiA_prenylTrfase_CS"/>
</dbReference>
<evidence type="ECO:0000256" key="1">
    <source>
        <dbReference type="ARBA" id="ARBA00001946"/>
    </source>
</evidence>
<dbReference type="EC" id="2.5.1.39" evidence="8"/>
<name>A0ABX6ETK8_KLUMA</name>
<evidence type="ECO:0000256" key="8">
    <source>
        <dbReference type="HAMAP-Rule" id="MF_03189"/>
    </source>
</evidence>
<evidence type="ECO:0000256" key="4">
    <source>
        <dbReference type="ARBA" id="ARBA00022679"/>
    </source>
</evidence>
<comment type="pathway">
    <text evidence="8">Cofactor biosynthesis; ubiquinone biosynthesis.</text>
</comment>
<evidence type="ECO:0000313" key="10">
    <source>
        <dbReference type="Proteomes" id="UP000422736"/>
    </source>
</evidence>
<gene>
    <name evidence="8 9" type="primary">COQ2</name>
    <name evidence="9" type="ORF">FIM1_1104</name>
</gene>
<feature type="transmembrane region" description="Helical" evidence="8">
    <location>
        <begin position="123"/>
        <end position="147"/>
    </location>
</feature>
<reference evidence="9 10" key="1">
    <citation type="submission" date="2016-03" db="EMBL/GenBank/DDBJ databases">
        <title>How can Kluyveromyces marxianus grow so fast - potential evolutionary course in Saccharomyces Complex revealed by comparative genomics.</title>
        <authorList>
            <person name="Mo W."/>
            <person name="Lu W."/>
            <person name="Yang X."/>
            <person name="Qi J."/>
            <person name="Lv H."/>
        </authorList>
    </citation>
    <scope>NUCLEOTIDE SEQUENCE [LARGE SCALE GENOMIC DNA]</scope>
    <source>
        <strain evidence="9 10">FIM1</strain>
    </source>
</reference>
<dbReference type="CDD" id="cd13959">
    <property type="entry name" value="PT_UbiA_COQ2"/>
    <property type="match status" value="1"/>
</dbReference>
<sequence>MLTLNGLVRSSFRNSIKCGVKTLGSGYRSRAFQYQLARFQSVKSGSSGSSAPAVFTEKELQEAREARLKGLGPYVSKLPAKWIPYAELMRLEKPVGTWLLYIPCTWAITIAAIETHAPLGSTLWMLGLFGVGAVIMRGAGCTINDLCDRNLDNKVIRSVERPIASGRVSPGKAVAFLGAQTALGMGILAQLPADCWYLGLASLPIVFTYPLFKRFTYYPQAALSACFNWGSLLGFPAMGIMDWSTMVPLYVSTYLWCMIYDTIYAHQDKKFDIKAGIKSTALAWGQNTKKVCTSLGVVQMGALGLAGLNSGLLLGPGFLCGMGIFAYRLFDMIKRVDLDDPANCWKWFQSNIKTGMLFSVALFFDYVLQLCGWL</sequence>
<keyword evidence="6 8" id="KW-1133">Transmembrane helix</keyword>
<organism evidence="9 10">
    <name type="scientific">Kluyveromyces marxianus</name>
    <name type="common">Yeast</name>
    <name type="synonym">Candida kefyr</name>
    <dbReference type="NCBI Taxonomy" id="4911"/>
    <lineage>
        <taxon>Eukaryota</taxon>
        <taxon>Fungi</taxon>
        <taxon>Dikarya</taxon>
        <taxon>Ascomycota</taxon>
        <taxon>Saccharomycotina</taxon>
        <taxon>Saccharomycetes</taxon>
        <taxon>Saccharomycetales</taxon>
        <taxon>Saccharomycetaceae</taxon>
        <taxon>Kluyveromyces</taxon>
    </lineage>
</organism>
<dbReference type="HAMAP" id="MF_01635">
    <property type="entry name" value="UbiA"/>
    <property type="match status" value="1"/>
</dbReference>
<evidence type="ECO:0000313" key="9">
    <source>
        <dbReference type="EMBL" id="QGN14443.1"/>
    </source>
</evidence>
<keyword evidence="10" id="KW-1185">Reference proteome</keyword>
<dbReference type="PANTHER" id="PTHR11048:SF28">
    <property type="entry name" value="4-HYDROXYBENZOATE POLYPRENYLTRANSFERASE, MITOCHONDRIAL"/>
    <property type="match status" value="1"/>
</dbReference>
<feature type="transmembrane region" description="Helical" evidence="8">
    <location>
        <begin position="310"/>
        <end position="330"/>
    </location>
</feature>
<keyword evidence="8" id="KW-0414">Isoprene biosynthesis</keyword>
<comment type="catalytic activity">
    <reaction evidence="8">
        <text>an all-trans-polyprenyl diphosphate + 4-hydroxybenzoate = a 4-hydroxy-3-(all-trans-polyprenyl)benzoate + diphosphate</text>
        <dbReference type="Rhea" id="RHEA:44504"/>
        <dbReference type="Rhea" id="RHEA-COMP:9514"/>
        <dbReference type="Rhea" id="RHEA-COMP:9564"/>
        <dbReference type="ChEBI" id="CHEBI:17879"/>
        <dbReference type="ChEBI" id="CHEBI:33019"/>
        <dbReference type="ChEBI" id="CHEBI:58914"/>
        <dbReference type="ChEBI" id="CHEBI:78396"/>
        <dbReference type="EC" id="2.5.1.39"/>
    </reaction>
</comment>
<evidence type="ECO:0000256" key="7">
    <source>
        <dbReference type="ARBA" id="ARBA00023136"/>
    </source>
</evidence>
<comment type="similarity">
    <text evidence="3 8">Belongs to the UbiA prenyltransferase family.</text>
</comment>
<evidence type="ECO:0000256" key="2">
    <source>
        <dbReference type="ARBA" id="ARBA00004141"/>
    </source>
</evidence>
<dbReference type="Gene3D" id="1.20.120.1780">
    <property type="entry name" value="UbiA prenyltransferase"/>
    <property type="match status" value="1"/>
</dbReference>
<dbReference type="Pfam" id="PF01040">
    <property type="entry name" value="UbiA"/>
    <property type="match status" value="1"/>
</dbReference>
<dbReference type="InterPro" id="IPR044878">
    <property type="entry name" value="UbiA_sf"/>
</dbReference>
<dbReference type="PROSITE" id="PS00943">
    <property type="entry name" value="UBIA"/>
    <property type="match status" value="1"/>
</dbReference>
<comment type="function">
    <text evidence="8">Catalyzes the prenylation of para-hydroxybenzoate (PHB) with an all-trans polyprenyl group. Mediates the second step in the final reaction sequence of coenzyme Q (CoQ) biosynthesis, which is the condensation of the polyisoprenoid side chain with PHB, generating the first membrane-bound Q intermediate.</text>
</comment>
<dbReference type="InterPro" id="IPR006370">
    <property type="entry name" value="HB_polyprenyltransferase-like"/>
</dbReference>
<dbReference type="InterPro" id="IPR039653">
    <property type="entry name" value="Prenyltransferase"/>
</dbReference>
<dbReference type="Gene3D" id="1.10.357.140">
    <property type="entry name" value="UbiA prenyltransferase"/>
    <property type="match status" value="1"/>
</dbReference>
<dbReference type="EMBL" id="CP015055">
    <property type="protein sequence ID" value="QGN14443.1"/>
    <property type="molecule type" value="Genomic_DNA"/>
</dbReference>
<comment type="cofactor">
    <cofactor evidence="1 8">
        <name>Mg(2+)</name>
        <dbReference type="ChEBI" id="CHEBI:18420"/>
    </cofactor>
</comment>
<evidence type="ECO:0000256" key="5">
    <source>
        <dbReference type="ARBA" id="ARBA00022692"/>
    </source>
</evidence>
<dbReference type="NCBIfam" id="TIGR01474">
    <property type="entry name" value="ubiA_proteo"/>
    <property type="match status" value="1"/>
</dbReference>
<protein>
    <recommendedName>
        <fullName evidence="8">4-hydroxybenzoate polyprenyltransferase, mitochondrial</fullName>
        <shortName evidence="8">4-HB polyprenyltransferase</shortName>
        <ecNumber evidence="8">2.5.1.39</ecNumber>
    </recommendedName>
    <alternativeName>
        <fullName evidence="8">4-hydroxybenzoate hexaprenyltransferase</fullName>
    </alternativeName>
    <alternativeName>
        <fullName evidence="8">Para-hydroxybenzoate--polyprenyltransferase</fullName>
        <shortName evidence="8">PHB:PPT</shortName>
        <shortName evidence="8">PHB:polyprenyltransferase</shortName>
    </alternativeName>
</protein>
<keyword evidence="8" id="KW-0999">Mitochondrion inner membrane</keyword>
<evidence type="ECO:0000256" key="3">
    <source>
        <dbReference type="ARBA" id="ARBA00005985"/>
    </source>
</evidence>
<proteinExistence type="inferred from homology"/>
<evidence type="ECO:0000256" key="6">
    <source>
        <dbReference type="ARBA" id="ARBA00022989"/>
    </source>
</evidence>
<dbReference type="PANTHER" id="PTHR11048">
    <property type="entry name" value="PRENYLTRANSFERASES"/>
    <property type="match status" value="1"/>
</dbReference>
<keyword evidence="4 8" id="KW-0808">Transferase</keyword>
<dbReference type="Proteomes" id="UP000422736">
    <property type="component" value="Chromosome 2"/>
</dbReference>
<keyword evidence="8" id="KW-0496">Mitochondrion</keyword>
<feature type="transmembrane region" description="Helical" evidence="8">
    <location>
        <begin position="247"/>
        <end position="265"/>
    </location>
</feature>